<feature type="region of interest" description="Disordered" evidence="5">
    <location>
        <begin position="1"/>
        <end position="28"/>
    </location>
</feature>
<dbReference type="Proteomes" id="UP000239322">
    <property type="component" value="Unassembled WGS sequence"/>
</dbReference>
<keyword evidence="8" id="KW-1185">Reference proteome</keyword>
<dbReference type="OrthoDB" id="9769888at2"/>
<dbReference type="PANTHER" id="PTHR10696">
    <property type="entry name" value="GAMMA-BUTYROBETAINE HYDROXYLASE-RELATED"/>
    <property type="match status" value="1"/>
</dbReference>
<dbReference type="InterPro" id="IPR042098">
    <property type="entry name" value="TauD-like_sf"/>
</dbReference>
<keyword evidence="3" id="KW-0408">Iron</keyword>
<keyword evidence="2" id="KW-0560">Oxidoreductase</keyword>
<dbReference type="InterPro" id="IPR050411">
    <property type="entry name" value="AlphaKG_dependent_hydroxylases"/>
</dbReference>
<dbReference type="PANTHER" id="PTHR10696:SF56">
    <property type="entry name" value="TAUD_TFDA-LIKE DOMAIN-CONTAINING PROTEIN"/>
    <property type="match status" value="1"/>
</dbReference>
<keyword evidence="4" id="KW-0045">Antibiotic biosynthesis</keyword>
<evidence type="ECO:0000313" key="8">
    <source>
        <dbReference type="Proteomes" id="UP000239322"/>
    </source>
</evidence>
<gene>
    <name evidence="7" type="ORF">C6N75_24495</name>
</gene>
<feature type="compositionally biased region" description="Low complexity" evidence="5">
    <location>
        <begin position="1"/>
        <end position="16"/>
    </location>
</feature>
<sequence>MTSSTPLRPGRRATAPPTVPAPPGTPFSWASGHRDELRAALAEHGAVLVRGLDLRDAGQVGAVAGGLGGVPAAEREAFAARTVHREGVYSSAAWPPQQPMCMHHELSYLQDCPGLLLIACLTAADAGGETGTADGSAVLAALPEDLVRRFETEGWLLTRTYDADIGATVEQSFGTGDPAAVDAYCRAHGITAEWGPDGSLRTRQRRAAVIRHPADGRRCWFNQIAFLSRWTLDPEVREYLTDVHGPDALPFDTRYGGGDPVDEETVRLLNEVYAEHTAPHSWRAGDLLILDNLRTAHSREPYQGARDMVVAMADPVRPSALAPTPR</sequence>
<comment type="cofactor">
    <cofactor evidence="1">
        <name>Fe(2+)</name>
        <dbReference type="ChEBI" id="CHEBI:29033"/>
    </cofactor>
</comment>
<dbReference type="RefSeq" id="WP_105871072.1">
    <property type="nucleotide sequence ID" value="NZ_PVLV01000460.1"/>
</dbReference>
<organism evidence="7 8">
    <name type="scientific">Streptomyces solincola</name>
    <dbReference type="NCBI Taxonomy" id="2100817"/>
    <lineage>
        <taxon>Bacteria</taxon>
        <taxon>Bacillati</taxon>
        <taxon>Actinomycetota</taxon>
        <taxon>Actinomycetes</taxon>
        <taxon>Kitasatosporales</taxon>
        <taxon>Streptomycetaceae</taxon>
        <taxon>Streptomyces</taxon>
    </lineage>
</organism>
<dbReference type="GO" id="GO:0017000">
    <property type="term" value="P:antibiotic biosynthetic process"/>
    <property type="evidence" value="ECO:0007669"/>
    <property type="project" value="UniProtKB-KW"/>
</dbReference>
<evidence type="ECO:0000256" key="5">
    <source>
        <dbReference type="SAM" id="MobiDB-lite"/>
    </source>
</evidence>
<comment type="caution">
    <text evidence="7">The sequence shown here is derived from an EMBL/GenBank/DDBJ whole genome shotgun (WGS) entry which is preliminary data.</text>
</comment>
<evidence type="ECO:0000256" key="3">
    <source>
        <dbReference type="ARBA" id="ARBA00023004"/>
    </source>
</evidence>
<protein>
    <recommendedName>
        <fullName evidence="6">TauD/TfdA-like domain-containing protein</fullName>
    </recommendedName>
</protein>
<name>A0A2S9PQL4_9ACTN</name>
<accession>A0A2S9PQL4</accession>
<evidence type="ECO:0000313" key="7">
    <source>
        <dbReference type="EMBL" id="PRH76637.1"/>
    </source>
</evidence>
<evidence type="ECO:0000256" key="1">
    <source>
        <dbReference type="ARBA" id="ARBA00001954"/>
    </source>
</evidence>
<reference evidence="7 8" key="1">
    <citation type="submission" date="2018-03" db="EMBL/GenBank/DDBJ databases">
        <title>Novel Streptomyces sp. from soil.</title>
        <authorList>
            <person name="Tan G.Y.A."/>
            <person name="Lee Z.Y."/>
        </authorList>
    </citation>
    <scope>NUCLEOTIDE SEQUENCE [LARGE SCALE GENOMIC DNA]</scope>
    <source>
        <strain evidence="7 8">ST5x</strain>
    </source>
</reference>
<evidence type="ECO:0000256" key="2">
    <source>
        <dbReference type="ARBA" id="ARBA00023002"/>
    </source>
</evidence>
<dbReference type="InterPro" id="IPR003819">
    <property type="entry name" value="TauD/TfdA-like"/>
</dbReference>
<dbReference type="Gene3D" id="3.60.130.10">
    <property type="entry name" value="Clavaminate synthase-like"/>
    <property type="match status" value="1"/>
</dbReference>
<dbReference type="GO" id="GO:0016491">
    <property type="term" value="F:oxidoreductase activity"/>
    <property type="evidence" value="ECO:0007669"/>
    <property type="project" value="UniProtKB-KW"/>
</dbReference>
<dbReference type="AlphaFoldDB" id="A0A2S9PQL4"/>
<dbReference type="SUPFAM" id="SSF51197">
    <property type="entry name" value="Clavaminate synthase-like"/>
    <property type="match status" value="1"/>
</dbReference>
<proteinExistence type="predicted"/>
<dbReference type="Pfam" id="PF02668">
    <property type="entry name" value="TauD"/>
    <property type="match status" value="1"/>
</dbReference>
<evidence type="ECO:0000259" key="6">
    <source>
        <dbReference type="Pfam" id="PF02668"/>
    </source>
</evidence>
<dbReference type="EMBL" id="PVLV01000460">
    <property type="protein sequence ID" value="PRH76637.1"/>
    <property type="molecule type" value="Genomic_DNA"/>
</dbReference>
<evidence type="ECO:0000256" key="4">
    <source>
        <dbReference type="ARBA" id="ARBA00023194"/>
    </source>
</evidence>
<feature type="domain" description="TauD/TfdA-like" evidence="6">
    <location>
        <begin position="25"/>
        <end position="312"/>
    </location>
</feature>